<gene>
    <name evidence="7" type="ORF">SINC0208_LOCUS6976</name>
</gene>
<evidence type="ECO:0000259" key="6">
    <source>
        <dbReference type="SMART" id="SM00829"/>
    </source>
</evidence>
<comment type="cofactor">
    <cofactor evidence="1 5">
        <name>Zn(2+)</name>
        <dbReference type="ChEBI" id="CHEBI:29105"/>
    </cofactor>
</comment>
<dbReference type="SUPFAM" id="SSF50129">
    <property type="entry name" value="GroES-like"/>
    <property type="match status" value="1"/>
</dbReference>
<evidence type="ECO:0000256" key="1">
    <source>
        <dbReference type="ARBA" id="ARBA00001947"/>
    </source>
</evidence>
<dbReference type="CDD" id="cd05283">
    <property type="entry name" value="CAD1"/>
    <property type="match status" value="1"/>
</dbReference>
<dbReference type="EMBL" id="HBIH01017297">
    <property type="protein sequence ID" value="CAE0326349.1"/>
    <property type="molecule type" value="Transcribed_RNA"/>
</dbReference>
<dbReference type="SMART" id="SM00829">
    <property type="entry name" value="PKS_ER"/>
    <property type="match status" value="1"/>
</dbReference>
<dbReference type="SUPFAM" id="SSF51735">
    <property type="entry name" value="NAD(P)-binding Rossmann-fold domains"/>
    <property type="match status" value="1"/>
</dbReference>
<dbReference type="GO" id="GO:0008270">
    <property type="term" value="F:zinc ion binding"/>
    <property type="evidence" value="ECO:0007669"/>
    <property type="project" value="InterPro"/>
</dbReference>
<dbReference type="PROSITE" id="PS00059">
    <property type="entry name" value="ADH_ZINC"/>
    <property type="match status" value="1"/>
</dbReference>
<accession>A0A7S3IKX3</accession>
<dbReference type="GO" id="GO:0016616">
    <property type="term" value="F:oxidoreductase activity, acting on the CH-OH group of donors, NAD or NADP as acceptor"/>
    <property type="evidence" value="ECO:0007669"/>
    <property type="project" value="InterPro"/>
</dbReference>
<dbReference type="PANTHER" id="PTHR42683">
    <property type="entry name" value="ALDEHYDE REDUCTASE"/>
    <property type="match status" value="1"/>
</dbReference>
<dbReference type="InterPro" id="IPR036291">
    <property type="entry name" value="NAD(P)-bd_dom_sf"/>
</dbReference>
<evidence type="ECO:0000256" key="2">
    <source>
        <dbReference type="ARBA" id="ARBA00022723"/>
    </source>
</evidence>
<protein>
    <recommendedName>
        <fullName evidence="6">Enoyl reductase (ER) domain-containing protein</fullName>
    </recommendedName>
</protein>
<name>A0A7S3IKX3_9SPIT</name>
<dbReference type="Gene3D" id="3.90.180.10">
    <property type="entry name" value="Medium-chain alcohol dehydrogenases, catalytic domain"/>
    <property type="match status" value="1"/>
</dbReference>
<evidence type="ECO:0000256" key="4">
    <source>
        <dbReference type="ARBA" id="ARBA00023002"/>
    </source>
</evidence>
<dbReference type="Pfam" id="PF08240">
    <property type="entry name" value="ADH_N"/>
    <property type="match status" value="1"/>
</dbReference>
<evidence type="ECO:0000256" key="3">
    <source>
        <dbReference type="ARBA" id="ARBA00022833"/>
    </source>
</evidence>
<sequence>MADFTVKPIPECGDNEYKEVAWGIEDKDAKFKPMWINRPKVGDNDVRFEMKYCGICHSDVHLGLNHLGGSIYPMVPGHELVGTVTEIGPKVTKVKVGDNVGVGCIIDSCLECGTCEQGDEQYCEKGGNTHTYNSMKTYGHVGGNQETQNFGGYSGSNTVHEHFIVKIPDHLPLDTAGPILCAGITMYEPLRHWGATKEGVKMTIGIIGIGGLGTMGVKQAKALGHTVYAISTSANKEKIAKEKGADAFVVSTDADSMAANANKCDLIINTVSAQHELSHYLSLLKTNGTLVQIGLVPQPHSVNQLPLIFGRKSISGCLIGGIAPTEECVAFCAKHNILPDVQHVEAKDINWAWDQLVNVNKDGIRYVIDIKKSLENKDFLPQ</sequence>
<dbReference type="InterPro" id="IPR013154">
    <property type="entry name" value="ADH-like_N"/>
</dbReference>
<organism evidence="7">
    <name type="scientific">Strombidium inclinatum</name>
    <dbReference type="NCBI Taxonomy" id="197538"/>
    <lineage>
        <taxon>Eukaryota</taxon>
        <taxon>Sar</taxon>
        <taxon>Alveolata</taxon>
        <taxon>Ciliophora</taxon>
        <taxon>Intramacronucleata</taxon>
        <taxon>Spirotrichea</taxon>
        <taxon>Oligotrichia</taxon>
        <taxon>Strombidiidae</taxon>
        <taxon>Strombidium</taxon>
    </lineage>
</organism>
<reference evidence="7" key="1">
    <citation type="submission" date="2021-01" db="EMBL/GenBank/DDBJ databases">
        <authorList>
            <person name="Corre E."/>
            <person name="Pelletier E."/>
            <person name="Niang G."/>
            <person name="Scheremetjew M."/>
            <person name="Finn R."/>
            <person name="Kale V."/>
            <person name="Holt S."/>
            <person name="Cochrane G."/>
            <person name="Meng A."/>
            <person name="Brown T."/>
            <person name="Cohen L."/>
        </authorList>
    </citation>
    <scope>NUCLEOTIDE SEQUENCE</scope>
    <source>
        <strain evidence="7">S3</strain>
    </source>
</reference>
<keyword evidence="2 5" id="KW-0479">Metal-binding</keyword>
<dbReference type="InterPro" id="IPR011032">
    <property type="entry name" value="GroES-like_sf"/>
</dbReference>
<feature type="domain" description="Enoyl reductase (ER)" evidence="6">
    <location>
        <begin position="25"/>
        <end position="338"/>
    </location>
</feature>
<comment type="similarity">
    <text evidence="5">Belongs to the zinc-containing alcohol dehydrogenase family.</text>
</comment>
<dbReference type="Pfam" id="PF00107">
    <property type="entry name" value="ADH_zinc_N"/>
    <property type="match status" value="1"/>
</dbReference>
<dbReference type="Gene3D" id="3.40.50.720">
    <property type="entry name" value="NAD(P)-binding Rossmann-like Domain"/>
    <property type="match status" value="1"/>
</dbReference>
<dbReference type="InterPro" id="IPR013149">
    <property type="entry name" value="ADH-like_C"/>
</dbReference>
<dbReference type="FunFam" id="3.40.50.720:FF:000022">
    <property type="entry name" value="Cinnamyl alcohol dehydrogenase"/>
    <property type="match status" value="1"/>
</dbReference>
<proteinExistence type="inferred from homology"/>
<keyword evidence="4" id="KW-0560">Oxidoreductase</keyword>
<keyword evidence="3 5" id="KW-0862">Zinc</keyword>
<evidence type="ECO:0000313" key="7">
    <source>
        <dbReference type="EMBL" id="CAE0326349.1"/>
    </source>
</evidence>
<dbReference type="InterPro" id="IPR020843">
    <property type="entry name" value="ER"/>
</dbReference>
<dbReference type="InterPro" id="IPR002328">
    <property type="entry name" value="ADH_Zn_CS"/>
</dbReference>
<dbReference type="InterPro" id="IPR047109">
    <property type="entry name" value="CAD-like"/>
</dbReference>
<evidence type="ECO:0000256" key="5">
    <source>
        <dbReference type="RuleBase" id="RU361277"/>
    </source>
</evidence>
<dbReference type="AlphaFoldDB" id="A0A7S3IKX3"/>